<feature type="transmembrane region" description="Helical" evidence="1">
    <location>
        <begin position="160"/>
        <end position="184"/>
    </location>
</feature>
<dbReference type="GO" id="GO:0005886">
    <property type="term" value="C:plasma membrane"/>
    <property type="evidence" value="ECO:0007669"/>
    <property type="project" value="TreeGrafter"/>
</dbReference>
<gene>
    <name evidence="2" type="ORF">Pla175_46860</name>
</gene>
<keyword evidence="3" id="KW-1185">Reference proteome</keyword>
<dbReference type="InterPro" id="IPR005325">
    <property type="entry name" value="DUF308_memb"/>
</dbReference>
<evidence type="ECO:0000313" key="2">
    <source>
        <dbReference type="EMBL" id="QDU91266.1"/>
    </source>
</evidence>
<keyword evidence="1" id="KW-0812">Transmembrane</keyword>
<protein>
    <submittedName>
        <fullName evidence="2">Acid-resistance membrane protein</fullName>
    </submittedName>
</protein>
<dbReference type="RefSeq" id="WP_145291211.1">
    <property type="nucleotide sequence ID" value="NZ_CP036291.1"/>
</dbReference>
<dbReference type="PANTHER" id="PTHR34989">
    <property type="entry name" value="PROTEIN HDED"/>
    <property type="match status" value="1"/>
</dbReference>
<dbReference type="Proteomes" id="UP000317429">
    <property type="component" value="Chromosome"/>
</dbReference>
<organism evidence="2 3">
    <name type="scientific">Pirellulimonas nuda</name>
    <dbReference type="NCBI Taxonomy" id="2528009"/>
    <lineage>
        <taxon>Bacteria</taxon>
        <taxon>Pseudomonadati</taxon>
        <taxon>Planctomycetota</taxon>
        <taxon>Planctomycetia</taxon>
        <taxon>Pirellulales</taxon>
        <taxon>Lacipirellulaceae</taxon>
        <taxon>Pirellulimonas</taxon>
    </lineage>
</organism>
<proteinExistence type="predicted"/>
<feature type="transmembrane region" description="Helical" evidence="1">
    <location>
        <begin position="22"/>
        <end position="42"/>
    </location>
</feature>
<sequence>MDSPAPAATVPAIDIENVRRKWGWFLALGVGLILLGMAALGATAVTAVVWSMMFGWIVVIGGVFETVVAFSARKWSGFLLQLLVGVLNVVVGVLIVAHPVAAAAGLTMLLAALFLTTGLFRAISALALQYPNWGWALVDGLISIVLGVMIAVEWPGSTQWVIGTFIAVVLLFRGFSWVMFALAAKSGPAAA</sequence>
<feature type="transmembrane region" description="Helical" evidence="1">
    <location>
        <begin position="77"/>
        <end position="97"/>
    </location>
</feature>
<reference evidence="2 3" key="1">
    <citation type="submission" date="2019-02" db="EMBL/GenBank/DDBJ databases">
        <title>Deep-cultivation of Planctomycetes and their phenomic and genomic characterization uncovers novel biology.</title>
        <authorList>
            <person name="Wiegand S."/>
            <person name="Jogler M."/>
            <person name="Boedeker C."/>
            <person name="Pinto D."/>
            <person name="Vollmers J."/>
            <person name="Rivas-Marin E."/>
            <person name="Kohn T."/>
            <person name="Peeters S.H."/>
            <person name="Heuer A."/>
            <person name="Rast P."/>
            <person name="Oberbeckmann S."/>
            <person name="Bunk B."/>
            <person name="Jeske O."/>
            <person name="Meyerdierks A."/>
            <person name="Storesund J.E."/>
            <person name="Kallscheuer N."/>
            <person name="Luecker S."/>
            <person name="Lage O.M."/>
            <person name="Pohl T."/>
            <person name="Merkel B.J."/>
            <person name="Hornburger P."/>
            <person name="Mueller R.-W."/>
            <person name="Bruemmer F."/>
            <person name="Labrenz M."/>
            <person name="Spormann A.M."/>
            <person name="Op den Camp H."/>
            <person name="Overmann J."/>
            <person name="Amann R."/>
            <person name="Jetten M.S.M."/>
            <person name="Mascher T."/>
            <person name="Medema M.H."/>
            <person name="Devos D.P."/>
            <person name="Kaster A.-K."/>
            <person name="Ovreas L."/>
            <person name="Rohde M."/>
            <person name="Galperin M.Y."/>
            <person name="Jogler C."/>
        </authorList>
    </citation>
    <scope>NUCLEOTIDE SEQUENCE [LARGE SCALE GENOMIC DNA]</scope>
    <source>
        <strain evidence="2 3">Pla175</strain>
    </source>
</reference>
<keyword evidence="1" id="KW-0472">Membrane</keyword>
<feature type="transmembrane region" description="Helical" evidence="1">
    <location>
        <begin position="135"/>
        <end position="154"/>
    </location>
</feature>
<dbReference type="InterPro" id="IPR052712">
    <property type="entry name" value="Acid_resist_chaperone_HdeD"/>
</dbReference>
<evidence type="ECO:0000313" key="3">
    <source>
        <dbReference type="Proteomes" id="UP000317429"/>
    </source>
</evidence>
<accession>A0A518DIH1</accession>
<dbReference type="PANTHER" id="PTHR34989:SF1">
    <property type="entry name" value="PROTEIN HDED"/>
    <property type="match status" value="1"/>
</dbReference>
<dbReference type="EMBL" id="CP036291">
    <property type="protein sequence ID" value="QDU91266.1"/>
    <property type="molecule type" value="Genomic_DNA"/>
</dbReference>
<feature type="transmembrane region" description="Helical" evidence="1">
    <location>
        <begin position="103"/>
        <end position="123"/>
    </location>
</feature>
<dbReference type="AlphaFoldDB" id="A0A518DIH1"/>
<dbReference type="Pfam" id="PF03729">
    <property type="entry name" value="DUF308"/>
    <property type="match status" value="1"/>
</dbReference>
<feature type="transmembrane region" description="Helical" evidence="1">
    <location>
        <begin position="48"/>
        <end position="70"/>
    </location>
</feature>
<dbReference type="OrthoDB" id="9815400at2"/>
<dbReference type="KEGG" id="pnd:Pla175_46860"/>
<name>A0A518DIH1_9BACT</name>
<evidence type="ECO:0000256" key="1">
    <source>
        <dbReference type="SAM" id="Phobius"/>
    </source>
</evidence>
<keyword evidence="1" id="KW-1133">Transmembrane helix</keyword>